<dbReference type="Proteomes" id="UP000274046">
    <property type="component" value="Unassembled WGS sequence"/>
</dbReference>
<evidence type="ECO:0000313" key="1">
    <source>
        <dbReference type="EMBL" id="RNL50266.1"/>
    </source>
</evidence>
<dbReference type="PANTHER" id="PTHR38471:SF2">
    <property type="entry name" value="FOUR HELIX BUNDLE PROTEIN"/>
    <property type="match status" value="1"/>
</dbReference>
<dbReference type="AlphaFoldDB" id="A0A3N0BNI2"/>
<name>A0A3N0BNI2_9SPHI</name>
<comment type="caution">
    <text evidence="1">The sequence shown here is derived from an EMBL/GenBank/DDBJ whole genome shotgun (WGS) entry which is preliminary data.</text>
</comment>
<dbReference type="Gene3D" id="1.20.1440.60">
    <property type="entry name" value="23S rRNA-intervening sequence"/>
    <property type="match status" value="1"/>
</dbReference>
<dbReference type="PANTHER" id="PTHR38471">
    <property type="entry name" value="FOUR HELIX BUNDLE PROTEIN"/>
    <property type="match status" value="1"/>
</dbReference>
<dbReference type="InterPro" id="IPR012657">
    <property type="entry name" value="23S_rRNA-intervening_sequence"/>
</dbReference>
<dbReference type="InterPro" id="IPR036583">
    <property type="entry name" value="23S_rRNA_IVS_sf"/>
</dbReference>
<reference evidence="1 2" key="1">
    <citation type="submission" date="2018-10" db="EMBL/GenBank/DDBJ databases">
        <title>Genome sequencing of Pedobacter jejuensis TNB23.</title>
        <authorList>
            <person name="Cho Y.-J."/>
            <person name="Cho A."/>
            <person name="Kim O.-S."/>
        </authorList>
    </citation>
    <scope>NUCLEOTIDE SEQUENCE [LARGE SCALE GENOMIC DNA]</scope>
    <source>
        <strain evidence="1 2">TNB23</strain>
    </source>
</reference>
<accession>A0A3N0BNI2</accession>
<dbReference type="NCBIfam" id="TIGR02436">
    <property type="entry name" value="four helix bundle protein"/>
    <property type="match status" value="1"/>
</dbReference>
<dbReference type="EMBL" id="RBEE01000044">
    <property type="protein sequence ID" value="RNL50266.1"/>
    <property type="molecule type" value="Genomic_DNA"/>
</dbReference>
<dbReference type="Pfam" id="PF05635">
    <property type="entry name" value="23S_rRNA_IVP"/>
    <property type="match status" value="1"/>
</dbReference>
<dbReference type="SUPFAM" id="SSF158446">
    <property type="entry name" value="IVS-encoded protein-like"/>
    <property type="match status" value="1"/>
</dbReference>
<dbReference type="OrthoDB" id="9811959at2"/>
<gene>
    <name evidence="1" type="ORF">D7004_18870</name>
</gene>
<dbReference type="RefSeq" id="WP_123207378.1">
    <property type="nucleotide sequence ID" value="NZ_RBEE01000044.1"/>
</dbReference>
<keyword evidence="2" id="KW-1185">Reference proteome</keyword>
<proteinExistence type="predicted"/>
<evidence type="ECO:0000313" key="2">
    <source>
        <dbReference type="Proteomes" id="UP000274046"/>
    </source>
</evidence>
<sequence length="124" mass="14259">MEKEKKAYTDLDVWKEARVLANEVYNATKLFPKEEMFGLISQMRRCAVSIASNIAEGCGRNHSKDSIQFFFVSRGSLYELETQIYIASDQNYINETLGKALLSKVEITRKLLSGFIKYYQNLAK</sequence>
<organism evidence="1 2">
    <name type="scientific">Pedobacter jejuensis</name>
    <dbReference type="NCBI Taxonomy" id="1268550"/>
    <lineage>
        <taxon>Bacteria</taxon>
        <taxon>Pseudomonadati</taxon>
        <taxon>Bacteroidota</taxon>
        <taxon>Sphingobacteriia</taxon>
        <taxon>Sphingobacteriales</taxon>
        <taxon>Sphingobacteriaceae</taxon>
        <taxon>Pedobacter</taxon>
    </lineage>
</organism>
<dbReference type="CDD" id="cd16377">
    <property type="entry name" value="23S_rRNA_IVP_like"/>
    <property type="match status" value="1"/>
</dbReference>
<protein>
    <submittedName>
        <fullName evidence="1">Four helix bundle protein</fullName>
    </submittedName>
</protein>